<dbReference type="GO" id="GO:0043565">
    <property type="term" value="F:sequence-specific DNA binding"/>
    <property type="evidence" value="ECO:0007669"/>
    <property type="project" value="InterPro"/>
</dbReference>
<dbReference type="InterPro" id="IPR041522">
    <property type="entry name" value="CdaR_GGDEF"/>
</dbReference>
<evidence type="ECO:0000256" key="2">
    <source>
        <dbReference type="ARBA" id="ARBA00023125"/>
    </source>
</evidence>
<dbReference type="PROSITE" id="PS01124">
    <property type="entry name" value="HTH_ARAC_FAMILY_2"/>
    <property type="match status" value="1"/>
</dbReference>
<dbReference type="Gene3D" id="1.10.10.60">
    <property type="entry name" value="Homeodomain-like"/>
    <property type="match status" value="2"/>
</dbReference>
<name>A0A1M6H8K4_9FIRM</name>
<dbReference type="Pfam" id="PF12833">
    <property type="entry name" value="HTH_18"/>
    <property type="match status" value="1"/>
</dbReference>
<dbReference type="InterPro" id="IPR018060">
    <property type="entry name" value="HTH_AraC"/>
</dbReference>
<keyword evidence="1" id="KW-0805">Transcription regulation</keyword>
<protein>
    <submittedName>
        <fullName evidence="5">Helix-turn-helix domain-containing protein</fullName>
    </submittedName>
</protein>
<dbReference type="EMBL" id="FQZM01000022">
    <property type="protein sequence ID" value="SHJ18449.1"/>
    <property type="molecule type" value="Genomic_DNA"/>
</dbReference>
<reference evidence="6" key="1">
    <citation type="submission" date="2016-11" db="EMBL/GenBank/DDBJ databases">
        <authorList>
            <person name="Varghese N."/>
            <person name="Submissions S."/>
        </authorList>
    </citation>
    <scope>NUCLEOTIDE SEQUENCE [LARGE SCALE GENOMIC DNA]</scope>
    <source>
        <strain evidence="6">DSM 16057</strain>
    </source>
</reference>
<keyword evidence="2" id="KW-0238">DNA-binding</keyword>
<gene>
    <name evidence="5" type="ORF">SAMN02745219_01938</name>
</gene>
<dbReference type="STRING" id="1121432.SAMN02745219_01938"/>
<keyword evidence="6" id="KW-1185">Reference proteome</keyword>
<accession>A0A1M6H8K4</accession>
<feature type="domain" description="HTH araC/xylS-type" evidence="4">
    <location>
        <begin position="290"/>
        <end position="388"/>
    </location>
</feature>
<dbReference type="GO" id="GO:0003700">
    <property type="term" value="F:DNA-binding transcription factor activity"/>
    <property type="evidence" value="ECO:0007669"/>
    <property type="project" value="InterPro"/>
</dbReference>
<dbReference type="SMART" id="SM00342">
    <property type="entry name" value="HTH_ARAC"/>
    <property type="match status" value="1"/>
</dbReference>
<dbReference type="SUPFAM" id="SSF46689">
    <property type="entry name" value="Homeodomain-like"/>
    <property type="match status" value="2"/>
</dbReference>
<dbReference type="InterPro" id="IPR020449">
    <property type="entry name" value="Tscrpt_reg_AraC-type_HTH"/>
</dbReference>
<dbReference type="InterPro" id="IPR009057">
    <property type="entry name" value="Homeodomain-like_sf"/>
</dbReference>
<organism evidence="5 6">
    <name type="scientific">Desulfofundulus thermosubterraneus DSM 16057</name>
    <dbReference type="NCBI Taxonomy" id="1121432"/>
    <lineage>
        <taxon>Bacteria</taxon>
        <taxon>Bacillati</taxon>
        <taxon>Bacillota</taxon>
        <taxon>Clostridia</taxon>
        <taxon>Eubacteriales</taxon>
        <taxon>Peptococcaceae</taxon>
        <taxon>Desulfofundulus</taxon>
    </lineage>
</organism>
<dbReference type="Proteomes" id="UP000184529">
    <property type="component" value="Unassembled WGS sequence"/>
</dbReference>
<sequence>MMDEFSARLRRELAYNLVFGMVENVREVWEMVSQAGLKYPPNFATVWEIHNAEELFHGRSELWKVGWRRQVEKSFAGYFNHNALHCFVSDRALAVLFNNREWGKPGEENDQLNALKQGVEKSLAVKFFVGVGRVYSDARHLGLSFNEAWRAIRRVFCGVPGIYYFGDGSARDREPFLERERAALKYAILNDDRQKALRIVQEIKMVLAAFGEGDLNILKMMVFEMLSLVMTACMENGRSADQVFIHALEWIKQLHLAEDAGKMAEIWSEACKRVLLNTNNDHSLEIQVVARARRFMEEHFQEDLSLSEIARRQFISPYYFSRLFKQSTGMTVMEFLTSLRMEKAKELLGKTHQSVSQVAGAVGYVDPNYFSRVFKRYIGMSPTEYRRKFHT</sequence>
<evidence type="ECO:0000313" key="6">
    <source>
        <dbReference type="Proteomes" id="UP000184529"/>
    </source>
</evidence>
<dbReference type="PANTHER" id="PTHR43280">
    <property type="entry name" value="ARAC-FAMILY TRANSCRIPTIONAL REGULATOR"/>
    <property type="match status" value="1"/>
</dbReference>
<proteinExistence type="predicted"/>
<dbReference type="Pfam" id="PF17853">
    <property type="entry name" value="GGDEF_2"/>
    <property type="match status" value="1"/>
</dbReference>
<evidence type="ECO:0000256" key="1">
    <source>
        <dbReference type="ARBA" id="ARBA00023015"/>
    </source>
</evidence>
<dbReference type="AlphaFoldDB" id="A0A1M6H8K4"/>
<keyword evidence="3" id="KW-0804">Transcription</keyword>
<dbReference type="PRINTS" id="PR00032">
    <property type="entry name" value="HTHARAC"/>
</dbReference>
<evidence type="ECO:0000259" key="4">
    <source>
        <dbReference type="PROSITE" id="PS01124"/>
    </source>
</evidence>
<evidence type="ECO:0000313" key="5">
    <source>
        <dbReference type="EMBL" id="SHJ18449.1"/>
    </source>
</evidence>
<dbReference type="PANTHER" id="PTHR43280:SF2">
    <property type="entry name" value="HTH-TYPE TRANSCRIPTIONAL REGULATOR EXSA"/>
    <property type="match status" value="1"/>
</dbReference>
<evidence type="ECO:0000256" key="3">
    <source>
        <dbReference type="ARBA" id="ARBA00023163"/>
    </source>
</evidence>
<dbReference type="OrthoDB" id="1410840at2"/>
<dbReference type="RefSeq" id="WP_084062239.1">
    <property type="nucleotide sequence ID" value="NZ_FQZM01000022.1"/>
</dbReference>